<protein>
    <recommendedName>
        <fullName evidence="13">Nuclear envelope integral membrane protein 2</fullName>
    </recommendedName>
</protein>
<evidence type="ECO:0000256" key="7">
    <source>
        <dbReference type="ARBA" id="ARBA00023242"/>
    </source>
</evidence>
<organism evidence="10">
    <name type="scientific">Lamprotornis superbus</name>
    <dbReference type="NCBI Taxonomy" id="245042"/>
    <lineage>
        <taxon>Eukaryota</taxon>
        <taxon>Metazoa</taxon>
        <taxon>Chordata</taxon>
        <taxon>Craniata</taxon>
        <taxon>Vertebrata</taxon>
        <taxon>Euteleostomi</taxon>
        <taxon>Archelosauria</taxon>
        <taxon>Archosauria</taxon>
        <taxon>Dinosauria</taxon>
        <taxon>Saurischia</taxon>
        <taxon>Theropoda</taxon>
        <taxon>Coelurosauria</taxon>
        <taxon>Aves</taxon>
        <taxon>Neognathae</taxon>
        <taxon>Neoaves</taxon>
        <taxon>Telluraves</taxon>
        <taxon>Australaves</taxon>
        <taxon>Passeriformes</taxon>
        <taxon>Sturnidae</taxon>
        <taxon>Lamprotornis</taxon>
    </lineage>
</organism>
<evidence type="ECO:0000313" key="10">
    <source>
        <dbReference type="EMBL" id="KAG0118704.1"/>
    </source>
</evidence>
<keyword evidence="6 9" id="KW-0472">Membrane</keyword>
<dbReference type="PANTHER" id="PTHR13598">
    <property type="entry name" value="AT07567P-RELATED"/>
    <property type="match status" value="1"/>
</dbReference>
<dbReference type="AlphaFoldDB" id="A0A835NNY7"/>
<dbReference type="EMBL" id="JADDUC010000104">
    <property type="protein sequence ID" value="KAG0118704.1"/>
    <property type="molecule type" value="Genomic_DNA"/>
</dbReference>
<comment type="subcellular location">
    <subcellularLocation>
        <location evidence="1">Nucleus inner membrane</location>
        <topology evidence="1">Multi-pass membrane protein</topology>
        <orientation evidence="1">Nucleoplasmic side</orientation>
    </subcellularLocation>
</comment>
<dbReference type="OrthoDB" id="509138at2759"/>
<evidence type="ECO:0000256" key="9">
    <source>
        <dbReference type="SAM" id="Phobius"/>
    </source>
</evidence>
<evidence type="ECO:0000256" key="5">
    <source>
        <dbReference type="ARBA" id="ARBA00022989"/>
    </source>
</evidence>
<keyword evidence="5 9" id="KW-1133">Transmembrane helix</keyword>
<evidence type="ECO:0000256" key="6">
    <source>
        <dbReference type="ARBA" id="ARBA00023136"/>
    </source>
</evidence>
<feature type="transmembrane region" description="Helical" evidence="9">
    <location>
        <begin position="123"/>
        <end position="140"/>
    </location>
</feature>
<dbReference type="Proteomes" id="UP000618051">
    <property type="component" value="Unassembled WGS sequence"/>
</dbReference>
<feature type="transmembrane region" description="Helical" evidence="9">
    <location>
        <begin position="177"/>
        <end position="195"/>
    </location>
</feature>
<evidence type="ECO:0008006" key="13">
    <source>
        <dbReference type="Google" id="ProtNLM"/>
    </source>
</evidence>
<evidence type="ECO:0000256" key="8">
    <source>
        <dbReference type="SAM" id="MobiDB-lite"/>
    </source>
</evidence>
<keyword evidence="12" id="KW-1185">Reference proteome</keyword>
<keyword evidence="4" id="KW-0732">Signal</keyword>
<proteinExistence type="inferred from homology"/>
<feature type="transmembrane region" description="Helical" evidence="9">
    <location>
        <begin position="210"/>
        <end position="228"/>
    </location>
</feature>
<feature type="transmembrane region" description="Helical" evidence="9">
    <location>
        <begin position="146"/>
        <end position="165"/>
    </location>
</feature>
<reference evidence="10" key="1">
    <citation type="submission" date="2020-10" db="EMBL/GenBank/DDBJ databases">
        <title>Feather gene expression reveals the developmental basis of iridescence in African starlings.</title>
        <authorList>
            <person name="Rubenstein D.R."/>
        </authorList>
    </citation>
    <scope>NUCLEOTIDE SEQUENCE</scope>
    <source>
        <strain evidence="10">SS15</strain>
        <tissue evidence="10">Liver</tissue>
    </source>
</reference>
<comment type="similarity">
    <text evidence="2">Belongs to the NEMP family.</text>
</comment>
<dbReference type="InterPro" id="IPR019358">
    <property type="entry name" value="NEMP_fam"/>
</dbReference>
<keyword evidence="7" id="KW-0539">Nucleus</keyword>
<comment type="caution">
    <text evidence="10">The sequence shown here is derived from an EMBL/GenBank/DDBJ whole genome shotgun (WGS) entry which is preliminary data.</text>
</comment>
<reference evidence="11" key="3">
    <citation type="submission" date="2022-01" db="EMBL/GenBank/DDBJ databases">
        <authorList>
            <person name="Rubenstein D.R."/>
        </authorList>
    </citation>
    <scope>NUCLEOTIDE SEQUENCE</scope>
    <source>
        <strain evidence="11">SS15</strain>
        <tissue evidence="11">Liver</tissue>
    </source>
</reference>
<accession>A0A835NNY7</accession>
<dbReference type="Pfam" id="PF10225">
    <property type="entry name" value="NEMP"/>
    <property type="match status" value="1"/>
</dbReference>
<dbReference type="EMBL" id="JADDUC020000008">
    <property type="protein sequence ID" value="KAI1237032.1"/>
    <property type="molecule type" value="Genomic_DNA"/>
</dbReference>
<evidence type="ECO:0000256" key="4">
    <source>
        <dbReference type="ARBA" id="ARBA00022729"/>
    </source>
</evidence>
<dbReference type="PANTHER" id="PTHR13598:SF3">
    <property type="entry name" value="NUCLEAR ENVELOPE INTEGRAL MEMBRANE PROTEIN 2"/>
    <property type="match status" value="1"/>
</dbReference>
<evidence type="ECO:0000313" key="11">
    <source>
        <dbReference type="EMBL" id="KAI1237032.1"/>
    </source>
</evidence>
<feature type="transmembrane region" description="Helical" evidence="9">
    <location>
        <begin position="235"/>
        <end position="256"/>
    </location>
</feature>
<evidence type="ECO:0000313" key="12">
    <source>
        <dbReference type="Proteomes" id="UP000618051"/>
    </source>
</evidence>
<reference evidence="11 12" key="2">
    <citation type="journal article" date="2021" name="J. Hered.">
        <title>Feather Gene Expression Elucidates the Developmental Basis of Plumage Iridescence in African Starlings.</title>
        <authorList>
            <person name="Rubenstein D.R."/>
            <person name="Corvelo A."/>
            <person name="MacManes M.D."/>
            <person name="Maia R."/>
            <person name="Narzisi G."/>
            <person name="Rousaki A."/>
            <person name="Vandenabeele P."/>
            <person name="Shawkey M.D."/>
            <person name="Solomon J."/>
        </authorList>
    </citation>
    <scope>NUCLEOTIDE SEQUENCE [LARGE SCALE GENOMIC DNA]</scope>
    <source>
        <strain evidence="11">SS15</strain>
    </source>
</reference>
<feature type="region of interest" description="Disordered" evidence="8">
    <location>
        <begin position="383"/>
        <end position="406"/>
    </location>
</feature>
<name>A0A835NNY7_9PASS</name>
<evidence type="ECO:0000256" key="3">
    <source>
        <dbReference type="ARBA" id="ARBA00022692"/>
    </source>
</evidence>
<keyword evidence="3 9" id="KW-0812">Transmembrane</keyword>
<evidence type="ECO:0000256" key="2">
    <source>
        <dbReference type="ARBA" id="ARBA00005748"/>
    </source>
</evidence>
<gene>
    <name evidence="10" type="ORF">IHE44_000661</name>
    <name evidence="11" type="ORF">IHE44_0014285</name>
</gene>
<sequence>MARKNCSLLQEMDVIQKQDENCYCYVQNRTIHLQYLWSTLQIKVSSREKFRFEPISEKNNCRNSETVFEFAACAVQILWKPETCTETSLSIKQYGEDVCFKIQPFKMEPYIVRIKREMLDGKLLFLFVAGIFLFHFANSLSRSAKFFYLSGIILGVLALLVFVLLTLKRFIPRHSTFWILMSGSWMISLYLIYCFKENVQWLWSEHKNYLLGYFLAVGITSFAICYQYGPLTTELSINLLTWMLQLIAFVLIYFGVTIPQVAYAVIAVSLCSKGLCYPLGAACHIARKMKHHFKSKKLVFKYLTEDEYREQGESETIRALEELRSFCRSPDFPSWVAVSKLQAPHRFAAFVLGSPHVSPAETKAHDEQYGIGSSFLEEQLFETRAQSEQDEPANSVHEEDEENANEMHTQRFPGTNIHWISANRSRITKQAIPIPLNVAAGPGPGLEISGQPEQSYDPYKMYNSLTYNNTYSINKFQANSSVKPE</sequence>
<dbReference type="GO" id="GO:0005637">
    <property type="term" value="C:nuclear inner membrane"/>
    <property type="evidence" value="ECO:0007669"/>
    <property type="project" value="UniProtKB-SubCell"/>
</dbReference>
<evidence type="ECO:0000256" key="1">
    <source>
        <dbReference type="ARBA" id="ARBA00004575"/>
    </source>
</evidence>